<feature type="transmembrane region" description="Helical" evidence="2">
    <location>
        <begin position="289"/>
        <end position="312"/>
    </location>
</feature>
<keyword evidence="4" id="KW-1185">Reference proteome</keyword>
<reference evidence="3 4" key="1">
    <citation type="submission" date="2024-10" db="EMBL/GenBank/DDBJ databases">
        <title>The Natural Products Discovery Center: Release of the First 8490 Sequenced Strains for Exploring Actinobacteria Biosynthetic Diversity.</title>
        <authorList>
            <person name="Kalkreuter E."/>
            <person name="Kautsar S.A."/>
            <person name="Yang D."/>
            <person name="Bader C.D."/>
            <person name="Teijaro C.N."/>
            <person name="Fluegel L."/>
            <person name="Davis C.M."/>
            <person name="Simpson J.R."/>
            <person name="Lauterbach L."/>
            <person name="Steele A.D."/>
            <person name="Gui C."/>
            <person name="Meng S."/>
            <person name="Li G."/>
            <person name="Viehrig K."/>
            <person name="Ye F."/>
            <person name="Su P."/>
            <person name="Kiefer A.F."/>
            <person name="Nichols A."/>
            <person name="Cepeda A.J."/>
            <person name="Yan W."/>
            <person name="Fan B."/>
            <person name="Jiang Y."/>
            <person name="Adhikari A."/>
            <person name="Zheng C.-J."/>
            <person name="Schuster L."/>
            <person name="Cowan T.M."/>
            <person name="Smanski M.J."/>
            <person name="Chevrette M.G."/>
            <person name="De Carvalho L.P.S."/>
            <person name="Shen B."/>
        </authorList>
    </citation>
    <scope>NUCLEOTIDE SEQUENCE [LARGE SCALE GENOMIC DNA]</scope>
    <source>
        <strain evidence="3 4">NPDC001281</strain>
    </source>
</reference>
<accession>A0ABW6V6P3</accession>
<keyword evidence="2" id="KW-1133">Transmembrane helix</keyword>
<organism evidence="3 4">
    <name type="scientific">Microtetraspora fusca</name>
    <dbReference type="NCBI Taxonomy" id="1997"/>
    <lineage>
        <taxon>Bacteria</taxon>
        <taxon>Bacillati</taxon>
        <taxon>Actinomycetota</taxon>
        <taxon>Actinomycetes</taxon>
        <taxon>Streptosporangiales</taxon>
        <taxon>Streptosporangiaceae</taxon>
        <taxon>Microtetraspora</taxon>
    </lineage>
</organism>
<feature type="transmembrane region" description="Helical" evidence="2">
    <location>
        <begin position="40"/>
        <end position="60"/>
    </location>
</feature>
<feature type="transmembrane region" description="Helical" evidence="2">
    <location>
        <begin position="206"/>
        <end position="226"/>
    </location>
</feature>
<dbReference type="RefSeq" id="WP_387341931.1">
    <property type="nucleotide sequence ID" value="NZ_JBIAXI010000006.1"/>
</dbReference>
<feature type="transmembrane region" description="Helical" evidence="2">
    <location>
        <begin position="118"/>
        <end position="139"/>
    </location>
</feature>
<keyword evidence="2" id="KW-0472">Membrane</keyword>
<gene>
    <name evidence="3" type="ORF">ACFY05_11860</name>
</gene>
<dbReference type="InterPro" id="IPR004711">
    <property type="entry name" value="Benzoate_Transporter"/>
</dbReference>
<sequence length="440" mass="43620">MGRVLQPILAGVVLAVVGFASSFAVVLAGLRAVGADQAQATSGLLALCLAMGILGIVLGLRYRMPMSVAWSTPGAALLASVGSDGADHRADYRAALGAFAVTGLLFVLAGLSDRFSRLLHAIPAPLAGAMLAGVLLPLCLAPVQAVVRFPGPAIPIVVAWAVLFRFARRWAVPGALVVAVAVILLTQPRAEHGGGLWPAVTVEAPAFSVGAVVGIAIPLFIVTMASQNVAGMSMLATFGYHPRLRPILTSTGLATIAVAPFGGHAVNLAAITTALAAGPDAHPDRERRWIASVTGGVVYIVLGLSIGLTVSLIAGSPPLLIETVAGLALLATLGSAVQAAVADERERDAAVVTFVVTASGVAPFGIGAAFWGLAAGLAFRALLGGRRGGTKPAEAEPSDSPAASASHSVPASSSAAGPVSGTSSSASSAAAGAGSSTAGT</sequence>
<feature type="transmembrane region" description="Helical" evidence="2">
    <location>
        <begin position="361"/>
        <end position="383"/>
    </location>
</feature>
<dbReference type="PANTHER" id="PTHR30199:SF0">
    <property type="entry name" value="INNER MEMBRANE PROTEIN YDCO"/>
    <property type="match status" value="1"/>
</dbReference>
<name>A0ABW6V6P3_MICFU</name>
<protein>
    <submittedName>
        <fullName evidence="3">Benzoate/H(+) symporter BenE family transporter</fullName>
    </submittedName>
</protein>
<keyword evidence="2" id="KW-0812">Transmembrane</keyword>
<evidence type="ECO:0000313" key="4">
    <source>
        <dbReference type="Proteomes" id="UP001602119"/>
    </source>
</evidence>
<feature type="region of interest" description="Disordered" evidence="1">
    <location>
        <begin position="388"/>
        <end position="440"/>
    </location>
</feature>
<feature type="transmembrane region" description="Helical" evidence="2">
    <location>
        <begin position="92"/>
        <end position="111"/>
    </location>
</feature>
<comment type="caution">
    <text evidence="3">The sequence shown here is derived from an EMBL/GenBank/DDBJ whole genome shotgun (WGS) entry which is preliminary data.</text>
</comment>
<dbReference type="NCBIfam" id="TIGR00843">
    <property type="entry name" value="benE"/>
    <property type="match status" value="1"/>
</dbReference>
<feature type="compositionally biased region" description="Low complexity" evidence="1">
    <location>
        <begin position="398"/>
        <end position="440"/>
    </location>
</feature>
<evidence type="ECO:0000256" key="2">
    <source>
        <dbReference type="SAM" id="Phobius"/>
    </source>
</evidence>
<evidence type="ECO:0000256" key="1">
    <source>
        <dbReference type="SAM" id="MobiDB-lite"/>
    </source>
</evidence>
<feature type="transmembrane region" description="Helical" evidence="2">
    <location>
        <begin position="319"/>
        <end position="341"/>
    </location>
</feature>
<feature type="transmembrane region" description="Helical" evidence="2">
    <location>
        <begin position="170"/>
        <end position="186"/>
    </location>
</feature>
<dbReference type="EMBL" id="JBIAXI010000006">
    <property type="protein sequence ID" value="MFF4773544.1"/>
    <property type="molecule type" value="Genomic_DNA"/>
</dbReference>
<dbReference type="PANTHER" id="PTHR30199">
    <property type="entry name" value="MFS FAMILY TRANSPORTER, PREDICTED SUBSTRATE BENZOATE"/>
    <property type="match status" value="1"/>
</dbReference>
<evidence type="ECO:0000313" key="3">
    <source>
        <dbReference type="EMBL" id="MFF4773544.1"/>
    </source>
</evidence>
<dbReference type="Proteomes" id="UP001602119">
    <property type="component" value="Unassembled WGS sequence"/>
</dbReference>
<proteinExistence type="predicted"/>
<feature type="transmembrane region" description="Helical" evidence="2">
    <location>
        <begin position="247"/>
        <end position="277"/>
    </location>
</feature>
<feature type="transmembrane region" description="Helical" evidence="2">
    <location>
        <begin position="145"/>
        <end position="163"/>
    </location>
</feature>
<dbReference type="Pfam" id="PF03594">
    <property type="entry name" value="BenE"/>
    <property type="match status" value="1"/>
</dbReference>